<evidence type="ECO:0000313" key="4">
    <source>
        <dbReference type="EMBL" id="ALS98750.1"/>
    </source>
</evidence>
<proteinExistence type="predicted"/>
<dbReference type="Pfam" id="PF20239">
    <property type="entry name" value="DUF6596"/>
    <property type="match status" value="1"/>
</dbReference>
<dbReference type="STRING" id="1526571.AT746_11025"/>
<dbReference type="InterPro" id="IPR013324">
    <property type="entry name" value="RNA_pol_sigma_r3/r4-like"/>
</dbReference>
<dbReference type="Pfam" id="PF08281">
    <property type="entry name" value="Sigma70_r4_2"/>
    <property type="match status" value="1"/>
</dbReference>
<dbReference type="SUPFAM" id="SSF88659">
    <property type="entry name" value="Sigma3 and sigma4 domains of RNA polymerase sigma factors"/>
    <property type="match status" value="1"/>
</dbReference>
<accession>A0A0U3ACI6</accession>
<feature type="domain" description="DUF6596" evidence="3">
    <location>
        <begin position="178"/>
        <end position="277"/>
    </location>
</feature>
<dbReference type="KEGG" id="lal:AT746_11025"/>
<dbReference type="GO" id="GO:0006352">
    <property type="term" value="P:DNA-templated transcription initiation"/>
    <property type="evidence" value="ECO:0007669"/>
    <property type="project" value="InterPro"/>
</dbReference>
<dbReference type="RefSeq" id="WP_062480272.1">
    <property type="nucleotide sequence ID" value="NZ_CP013650.1"/>
</dbReference>
<dbReference type="Gene3D" id="1.10.10.10">
    <property type="entry name" value="Winged helix-like DNA-binding domain superfamily/Winged helix DNA-binding domain"/>
    <property type="match status" value="1"/>
</dbReference>
<dbReference type="Gene3D" id="1.10.1740.10">
    <property type="match status" value="1"/>
</dbReference>
<evidence type="ECO:0000313" key="5">
    <source>
        <dbReference type="Proteomes" id="UP000068447"/>
    </source>
</evidence>
<dbReference type="PANTHER" id="PTHR47756:SF2">
    <property type="entry name" value="BLL6612 PROTEIN"/>
    <property type="match status" value="1"/>
</dbReference>
<protein>
    <submittedName>
        <fullName evidence="4">RNA polymerase subunit sigma-24</fullName>
    </submittedName>
</protein>
<dbReference type="InterPro" id="IPR013249">
    <property type="entry name" value="RNA_pol_sigma70_r4_t2"/>
</dbReference>
<dbReference type="EMBL" id="CP013650">
    <property type="protein sequence ID" value="ALS98750.1"/>
    <property type="molecule type" value="Genomic_DNA"/>
</dbReference>
<dbReference type="Proteomes" id="UP000068447">
    <property type="component" value="Chromosome"/>
</dbReference>
<feature type="domain" description="RNA polymerase sigma-70 region 2" evidence="1">
    <location>
        <begin position="12"/>
        <end position="78"/>
    </location>
</feature>
<dbReference type="InterPro" id="IPR013325">
    <property type="entry name" value="RNA_pol_sigma_r2"/>
</dbReference>
<dbReference type="InterPro" id="IPR014284">
    <property type="entry name" value="RNA_pol_sigma-70_dom"/>
</dbReference>
<dbReference type="InterPro" id="IPR036388">
    <property type="entry name" value="WH-like_DNA-bd_sf"/>
</dbReference>
<gene>
    <name evidence="4" type="ORF">AT746_11025</name>
</gene>
<dbReference type="InterPro" id="IPR007627">
    <property type="entry name" value="RNA_pol_sigma70_r2"/>
</dbReference>
<dbReference type="OrthoDB" id="9780299at2"/>
<sequence length="406" mass="45503">MKPSFNHYLNQLYRQYSRQVLATLIRLLGDFQLAEEAMQEAFAAAMQQWPQQGTPDNPKAWLIRAGRNKGIDAIRRRQYANDYAKRQPELTYEQALDENAVADDMLRLIFTCCHPGLSRDAQLALTLREVCGLTTEQLASGLLVPAETVAQRIVRAKRKIKTAGIAYEIPQSNDLPQRLRIVLDVIYLVFNEGYSRSDGDSIVDSSLASQAIELATQLTTLLPQTEVYGLLALMLLHDARKSARQDLKGDLITLEEQDRNLWDKQQIKQGTQWLLKALLSGPPGIYSLQAAIAAVHAESADAESTDWAQIIGLYDRLLALSPTPVVALNRAVAVAMGESLQAGLQLLDQLSGHKAIQNYYLYHSARAELLRRDGQLQAARGAYERALNLTQQGPEKRYLQRRLQQL</sequence>
<organism evidence="4 5">
    <name type="scientific">Lacimicrobium alkaliphilum</name>
    <dbReference type="NCBI Taxonomy" id="1526571"/>
    <lineage>
        <taxon>Bacteria</taxon>
        <taxon>Pseudomonadati</taxon>
        <taxon>Pseudomonadota</taxon>
        <taxon>Gammaproteobacteria</taxon>
        <taxon>Alteromonadales</taxon>
        <taxon>Alteromonadaceae</taxon>
        <taxon>Lacimicrobium</taxon>
    </lineage>
</organism>
<evidence type="ECO:0000259" key="1">
    <source>
        <dbReference type="Pfam" id="PF04542"/>
    </source>
</evidence>
<name>A0A0U3ACI6_9ALTE</name>
<dbReference type="GO" id="GO:0003677">
    <property type="term" value="F:DNA binding"/>
    <property type="evidence" value="ECO:0007669"/>
    <property type="project" value="InterPro"/>
</dbReference>
<dbReference type="SUPFAM" id="SSF88946">
    <property type="entry name" value="Sigma2 domain of RNA polymerase sigma factors"/>
    <property type="match status" value="1"/>
</dbReference>
<dbReference type="GO" id="GO:0016987">
    <property type="term" value="F:sigma factor activity"/>
    <property type="evidence" value="ECO:0007669"/>
    <property type="project" value="InterPro"/>
</dbReference>
<dbReference type="AlphaFoldDB" id="A0A0U3ACI6"/>
<evidence type="ECO:0000259" key="3">
    <source>
        <dbReference type="Pfam" id="PF20239"/>
    </source>
</evidence>
<dbReference type="Pfam" id="PF04542">
    <property type="entry name" value="Sigma70_r2"/>
    <property type="match status" value="1"/>
</dbReference>
<dbReference type="NCBIfam" id="TIGR02937">
    <property type="entry name" value="sigma70-ECF"/>
    <property type="match status" value="1"/>
</dbReference>
<dbReference type="PANTHER" id="PTHR47756">
    <property type="entry name" value="BLL6612 PROTEIN-RELATED"/>
    <property type="match status" value="1"/>
</dbReference>
<reference evidence="4 5" key="1">
    <citation type="submission" date="2015-12" db="EMBL/GenBank/DDBJ databases">
        <title>Complete genome of Lacimicrobium alkaliphilum KCTC 32984.</title>
        <authorList>
            <person name="Kim S.-G."/>
            <person name="Lee Y.-J."/>
        </authorList>
    </citation>
    <scope>NUCLEOTIDE SEQUENCE [LARGE SCALE GENOMIC DNA]</scope>
    <source>
        <strain evidence="4 5">YelD216</strain>
    </source>
</reference>
<evidence type="ECO:0000259" key="2">
    <source>
        <dbReference type="Pfam" id="PF08281"/>
    </source>
</evidence>
<feature type="domain" description="RNA polymerase sigma factor 70 region 4 type 2" evidence="2">
    <location>
        <begin position="109"/>
        <end position="160"/>
    </location>
</feature>
<keyword evidence="5" id="KW-1185">Reference proteome</keyword>
<dbReference type="InterPro" id="IPR046531">
    <property type="entry name" value="DUF6596"/>
</dbReference>